<feature type="domain" description="Thioredoxin-like fold" evidence="2">
    <location>
        <begin position="162"/>
        <end position="246"/>
    </location>
</feature>
<proteinExistence type="predicted"/>
<dbReference type="SUPFAM" id="SSF52833">
    <property type="entry name" value="Thioredoxin-like"/>
    <property type="match status" value="1"/>
</dbReference>
<protein>
    <recommendedName>
        <fullName evidence="2">Thioredoxin-like fold domain-containing protein</fullName>
    </recommendedName>
</protein>
<organism evidence="3 4">
    <name type="scientific">Candidatus Nomurabacteria bacterium RIFCSPLOWO2_01_FULL_36_10b</name>
    <dbReference type="NCBI Taxonomy" id="1801766"/>
    <lineage>
        <taxon>Bacteria</taxon>
        <taxon>Candidatus Nomuraibacteriota</taxon>
    </lineage>
</organism>
<dbReference type="Pfam" id="PF13462">
    <property type="entry name" value="Thioredoxin_4"/>
    <property type="match status" value="1"/>
</dbReference>
<name>A0A1F6WPU4_9BACT</name>
<dbReference type="Gene3D" id="3.40.30.10">
    <property type="entry name" value="Glutaredoxin"/>
    <property type="match status" value="1"/>
</dbReference>
<sequence length="249" mass="27653">MESQNNGKTGINTPTAIIIGAVIIALGLAFGLKGNQNQKALNMAPDKKTDQVQDFSNQREKIINNLSAKAEQITGIPQNEFIACMQNPIHAEKVKNDSRFVSDEGTPYNIIKSEKYTLNIVGALPYKMISGIVNDMLNNPDFVVPDDFKNTLPNEELIIRSTDHVRGSLTAPITIFEYSDISCPFCKEFHPTLKKLIEEYPNDVAWVYRHHPLLDKHPIADLQAIATECAGALRGSDAFWELLDDLISG</sequence>
<evidence type="ECO:0000259" key="2">
    <source>
        <dbReference type="Pfam" id="PF13462"/>
    </source>
</evidence>
<comment type="caution">
    <text evidence="3">The sequence shown here is derived from an EMBL/GenBank/DDBJ whole genome shotgun (WGS) entry which is preliminary data.</text>
</comment>
<dbReference type="Proteomes" id="UP000179448">
    <property type="component" value="Unassembled WGS sequence"/>
</dbReference>
<dbReference type="STRING" id="1801766.A2997_00980"/>
<dbReference type="CDD" id="cd02972">
    <property type="entry name" value="DsbA_family"/>
    <property type="match status" value="1"/>
</dbReference>
<keyword evidence="1" id="KW-0812">Transmembrane</keyword>
<keyword evidence="1" id="KW-1133">Transmembrane helix</keyword>
<dbReference type="InterPro" id="IPR012336">
    <property type="entry name" value="Thioredoxin-like_fold"/>
</dbReference>
<accession>A0A1F6WPU4</accession>
<evidence type="ECO:0000313" key="4">
    <source>
        <dbReference type="Proteomes" id="UP000179448"/>
    </source>
</evidence>
<feature type="transmembrane region" description="Helical" evidence="1">
    <location>
        <begin position="12"/>
        <end position="32"/>
    </location>
</feature>
<dbReference type="AlphaFoldDB" id="A0A1F6WPU4"/>
<dbReference type="InterPro" id="IPR036249">
    <property type="entry name" value="Thioredoxin-like_sf"/>
</dbReference>
<keyword evidence="1" id="KW-0472">Membrane</keyword>
<reference evidence="3 4" key="1">
    <citation type="journal article" date="2016" name="Nat. Commun.">
        <title>Thousands of microbial genomes shed light on interconnected biogeochemical processes in an aquifer system.</title>
        <authorList>
            <person name="Anantharaman K."/>
            <person name="Brown C.T."/>
            <person name="Hug L.A."/>
            <person name="Sharon I."/>
            <person name="Castelle C.J."/>
            <person name="Probst A.J."/>
            <person name="Thomas B.C."/>
            <person name="Singh A."/>
            <person name="Wilkins M.J."/>
            <person name="Karaoz U."/>
            <person name="Brodie E.L."/>
            <person name="Williams K.H."/>
            <person name="Hubbard S.S."/>
            <person name="Banfield J.F."/>
        </authorList>
    </citation>
    <scope>NUCLEOTIDE SEQUENCE [LARGE SCALE GENOMIC DNA]</scope>
</reference>
<gene>
    <name evidence="3" type="ORF">A2997_00980</name>
</gene>
<dbReference type="EMBL" id="MFUQ01000012">
    <property type="protein sequence ID" value="OGI83755.1"/>
    <property type="molecule type" value="Genomic_DNA"/>
</dbReference>
<evidence type="ECO:0000313" key="3">
    <source>
        <dbReference type="EMBL" id="OGI83755.1"/>
    </source>
</evidence>
<evidence type="ECO:0000256" key="1">
    <source>
        <dbReference type="SAM" id="Phobius"/>
    </source>
</evidence>